<accession>A0ABR1AAM7</accession>
<dbReference type="InterPro" id="IPR036397">
    <property type="entry name" value="RNaseH_sf"/>
</dbReference>
<sequence>MLENMDLRDQIKKYFSSGFSNREILQLLKECHEINISNRSLERMLQRMNLYRRINKTDELGVANYIQQQLSTSGKLHGYRWMYHKCWMNGMIVSRETVRLILRHLDAEGVDLRARNRLRRQTYFSRGPNFVWHIDGYDKLKPYGIAINGCVDGFSRQLIWLHAYSTNSDPRVIAGYYMNAVSERQGCPHKIRIDMGTENIHVADMQHFLRLHGGDSQGADQSVISGPSTGNQRIEQWWLTLRKECIQFWLDLFDCLKGDGNFADSDLDKSLIQFCFLNSIQVRQQCGVGSLMLFFLVFGNPCLGLPIL</sequence>
<evidence type="ECO:0000313" key="3">
    <source>
        <dbReference type="Proteomes" id="UP001369086"/>
    </source>
</evidence>
<name>A0ABR1AAM7_HUSHU</name>
<gene>
    <name evidence="2" type="ORF">HHUSO_G610</name>
</gene>
<dbReference type="Pfam" id="PF24764">
    <property type="entry name" value="rva_4"/>
    <property type="match status" value="1"/>
</dbReference>
<dbReference type="Gene3D" id="3.30.420.10">
    <property type="entry name" value="Ribonuclease H-like superfamily/Ribonuclease H"/>
    <property type="match status" value="1"/>
</dbReference>
<comment type="caution">
    <text evidence="2">The sequence shown here is derived from an EMBL/GenBank/DDBJ whole genome shotgun (WGS) entry which is preliminary data.</text>
</comment>
<dbReference type="PANTHER" id="PTHR46791:SF13">
    <property type="entry name" value="CLR5 DOMAIN-CONTAINING PROTEIN"/>
    <property type="match status" value="1"/>
</dbReference>
<dbReference type="InterPro" id="IPR058913">
    <property type="entry name" value="Integrase_dom_put"/>
</dbReference>
<evidence type="ECO:0000313" key="2">
    <source>
        <dbReference type="EMBL" id="KAK6494139.1"/>
    </source>
</evidence>
<protein>
    <recommendedName>
        <fullName evidence="1">Integrase core domain-containing protein</fullName>
    </recommendedName>
</protein>
<keyword evidence="3" id="KW-1185">Reference proteome</keyword>
<dbReference type="PANTHER" id="PTHR46791">
    <property type="entry name" value="EXPRESSED PROTEIN"/>
    <property type="match status" value="1"/>
</dbReference>
<reference evidence="2 3" key="1">
    <citation type="submission" date="2021-05" db="EMBL/GenBank/DDBJ databases">
        <authorList>
            <person name="Zahm M."/>
            <person name="Klopp C."/>
            <person name="Cabau C."/>
            <person name="Kuhl H."/>
            <person name="Suciu R."/>
            <person name="Ciorpac M."/>
            <person name="Holostenco D."/>
            <person name="Gessner J."/>
            <person name="Wuertz S."/>
            <person name="Hohne C."/>
            <person name="Stock M."/>
            <person name="Gislard M."/>
            <person name="Lluch J."/>
            <person name="Milhes M."/>
            <person name="Lampietro C."/>
            <person name="Lopez Roques C."/>
            <person name="Donnadieu C."/>
            <person name="Du K."/>
            <person name="Schartl M."/>
            <person name="Guiguen Y."/>
        </authorList>
    </citation>
    <scope>NUCLEOTIDE SEQUENCE [LARGE SCALE GENOMIC DNA]</scope>
    <source>
        <strain evidence="2">Hh-F2</strain>
        <tissue evidence="2">Blood</tissue>
    </source>
</reference>
<evidence type="ECO:0000259" key="1">
    <source>
        <dbReference type="Pfam" id="PF24764"/>
    </source>
</evidence>
<dbReference type="EMBL" id="JAHFZB010000001">
    <property type="protein sequence ID" value="KAK6494139.1"/>
    <property type="molecule type" value="Genomic_DNA"/>
</dbReference>
<feature type="domain" description="Integrase core" evidence="1">
    <location>
        <begin position="125"/>
        <end position="282"/>
    </location>
</feature>
<organism evidence="2 3">
    <name type="scientific">Huso huso</name>
    <name type="common">Beluga</name>
    <name type="synonym">Acipenser huso</name>
    <dbReference type="NCBI Taxonomy" id="61971"/>
    <lineage>
        <taxon>Eukaryota</taxon>
        <taxon>Metazoa</taxon>
        <taxon>Chordata</taxon>
        <taxon>Craniata</taxon>
        <taxon>Vertebrata</taxon>
        <taxon>Euteleostomi</taxon>
        <taxon>Actinopterygii</taxon>
        <taxon>Chondrostei</taxon>
        <taxon>Acipenseriformes</taxon>
        <taxon>Acipenseridae</taxon>
        <taxon>Huso</taxon>
    </lineage>
</organism>
<dbReference type="Proteomes" id="UP001369086">
    <property type="component" value="Unassembled WGS sequence"/>
</dbReference>
<proteinExistence type="predicted"/>